<sequence>MEPTRAVHPFEVVSEYKPSGDQPAAIADLSARINAGETDVVLLGATGTGKSATTAWLVEAVQRPTLVLAHNKTLAAQLANEFRELFPNNAVEYFVSYYDYYQPEAYVPQTDTFIEKDSSVNAEVERLRHSTTNSLLSRRDVIVVSTVSCIYGLGQPEQYLEAMVALQVGQRVDRDRLIRKFVSMQYARNDVDFARGTFRVRGDTIEIIPMYEELAIRIEMFGDEIEALYTLHPLTGDIVRKLDSVSVFPGSHYVASQDVMHRAIDTIQQELEVRLADLEKQNKLLEAQRLRMRTTFDLEMMQQIGFCSGIENYSRHIDGRESGEAPHCLLDYFPDDFLVVIDESHVTVPQIGAMYEGDASRKRTLVEHGFRLPSAMDNRPLKWEEFKTRVGQTVYLSATPGRYEMGIADGIVEQIIRPTGLIDPEIVVKPTKGQIDDLLEEITRRTERDERVLVTTLTKRMAEELTDFLTEAGVRVRYLHSDVDTLRRVELLSELRAGVYDVLVGINLLREGLDLPEVSLVAILDADKEGFLRSSTSLIQTIGRAARNVSGEVHMYADKITDSMRLAIDETDRRREKQVAYNLEHGIDPTPLRKKIADITDALAREGADTAKLLAGRDSTKKSPTPNLRRQGLAANGGNDLEEIIADLNGQMLQAAGELKFELAARLRDEVQELKRELRQMEKAGHLS</sequence>
<feature type="domain" description="Helicase ATP-binding" evidence="17">
    <location>
        <begin position="31"/>
        <end position="188"/>
    </location>
</feature>
<evidence type="ECO:0000256" key="12">
    <source>
        <dbReference type="HAMAP-Rule" id="MF_00204"/>
    </source>
</evidence>
<dbReference type="HAMAP" id="MF_00204">
    <property type="entry name" value="UvrB"/>
    <property type="match status" value="1"/>
</dbReference>
<name>A0A166IHX9_9MICO</name>
<reference evidence="19 21" key="1">
    <citation type="submission" date="2015-08" db="EMBL/GenBank/DDBJ databases">
        <title>Draft Genome Sequence of Rathayibacter sp. Strain VKM Ac-2596 Isolated from Leaf Gall Induced by Plant-Parasitic Nematodes.</title>
        <authorList>
            <person name="Vasilenko O.V."/>
            <person name="Starodumova I.P."/>
            <person name="Tarlachkov S.V."/>
            <person name="Dorofeeva L.V."/>
            <person name="Evtushenko L.I."/>
        </authorList>
    </citation>
    <scope>NUCLEOTIDE SEQUENCE [LARGE SCALE GENOMIC DNA]</scope>
    <source>
        <strain evidence="19 21">VKM Ac-2596</strain>
    </source>
</reference>
<dbReference type="GO" id="GO:0005524">
    <property type="term" value="F:ATP binding"/>
    <property type="evidence" value="ECO:0007669"/>
    <property type="project" value="UniProtKB-UniRule"/>
</dbReference>
<keyword evidence="3 12" id="KW-0963">Cytoplasm</keyword>
<dbReference type="Pfam" id="PF02151">
    <property type="entry name" value="UVR"/>
    <property type="match status" value="1"/>
</dbReference>
<dbReference type="GO" id="GO:0016887">
    <property type="term" value="F:ATP hydrolysis activity"/>
    <property type="evidence" value="ECO:0007669"/>
    <property type="project" value="InterPro"/>
</dbReference>
<dbReference type="PANTHER" id="PTHR24029">
    <property type="entry name" value="UVRABC SYSTEM PROTEIN B"/>
    <property type="match status" value="1"/>
</dbReference>
<dbReference type="CDD" id="cd18790">
    <property type="entry name" value="SF2_C_UvrB"/>
    <property type="match status" value="1"/>
</dbReference>
<dbReference type="Gene3D" id="4.10.860.10">
    <property type="entry name" value="UVR domain"/>
    <property type="match status" value="1"/>
</dbReference>
<dbReference type="SMART" id="SM00490">
    <property type="entry name" value="HELICc"/>
    <property type="match status" value="1"/>
</dbReference>
<dbReference type="NCBIfam" id="TIGR00631">
    <property type="entry name" value="uvrb"/>
    <property type="match status" value="1"/>
</dbReference>
<dbReference type="KEGG" id="rte:GSU10_07115"/>
<feature type="domain" description="UVR" evidence="16">
    <location>
        <begin position="642"/>
        <end position="677"/>
    </location>
</feature>
<dbReference type="InterPro" id="IPR014001">
    <property type="entry name" value="Helicase_ATP-bd"/>
</dbReference>
<dbReference type="AlphaFoldDB" id="A0A166IHX9"/>
<comment type="similarity">
    <text evidence="2 12 13">Belongs to the UvrB family.</text>
</comment>
<dbReference type="PANTHER" id="PTHR24029:SF0">
    <property type="entry name" value="UVRABC SYSTEM PROTEIN B"/>
    <property type="match status" value="1"/>
</dbReference>
<evidence type="ECO:0000259" key="18">
    <source>
        <dbReference type="PROSITE" id="PS51194"/>
    </source>
</evidence>
<evidence type="ECO:0000256" key="3">
    <source>
        <dbReference type="ARBA" id="ARBA00022490"/>
    </source>
</evidence>
<dbReference type="InterPro" id="IPR036876">
    <property type="entry name" value="UVR_dom_sf"/>
</dbReference>
<dbReference type="GO" id="GO:0009380">
    <property type="term" value="C:excinuclease repair complex"/>
    <property type="evidence" value="ECO:0007669"/>
    <property type="project" value="InterPro"/>
</dbReference>
<evidence type="ECO:0000313" key="20">
    <source>
        <dbReference type="EMBL" id="QHC55427.1"/>
    </source>
</evidence>
<evidence type="ECO:0000256" key="11">
    <source>
        <dbReference type="ARBA" id="ARBA00029504"/>
    </source>
</evidence>
<dbReference type="InterPro" id="IPR001650">
    <property type="entry name" value="Helicase_C-like"/>
</dbReference>
<dbReference type="CDD" id="cd17916">
    <property type="entry name" value="DEXHc_UvrB"/>
    <property type="match status" value="1"/>
</dbReference>
<accession>A0A166IHX9</accession>
<dbReference type="SUPFAM" id="SSF52540">
    <property type="entry name" value="P-loop containing nucleoside triphosphate hydrolases"/>
    <property type="match status" value="2"/>
</dbReference>
<dbReference type="Pfam" id="PF04851">
    <property type="entry name" value="ResIII"/>
    <property type="match status" value="1"/>
</dbReference>
<organism evidence="19 21">
    <name type="scientific">Rathayibacter tanaceti</name>
    <dbReference type="NCBI Taxonomy" id="1671680"/>
    <lineage>
        <taxon>Bacteria</taxon>
        <taxon>Bacillati</taxon>
        <taxon>Actinomycetota</taxon>
        <taxon>Actinomycetes</taxon>
        <taxon>Micrococcales</taxon>
        <taxon>Microbacteriaceae</taxon>
        <taxon>Rathayibacter</taxon>
    </lineage>
</organism>
<keyword evidence="4 12" id="KW-0547">Nucleotide-binding</keyword>
<feature type="domain" description="Helicase C-terminal" evidence="18">
    <location>
        <begin position="434"/>
        <end position="598"/>
    </location>
</feature>
<comment type="subunit">
    <text evidence="10 12 13">Forms a heterotetramer with UvrA during the search for lesions. Interacts with UvrC in an incision complex.</text>
</comment>
<dbReference type="InterPro" id="IPR001943">
    <property type="entry name" value="UVR_dom"/>
</dbReference>
<evidence type="ECO:0000256" key="9">
    <source>
        <dbReference type="ARBA" id="ARBA00023204"/>
    </source>
</evidence>
<keyword evidence="8 12" id="KW-0267">Excision nuclease</keyword>
<dbReference type="Pfam" id="PF17757">
    <property type="entry name" value="UvrB_inter"/>
    <property type="match status" value="1"/>
</dbReference>
<keyword evidence="12 13" id="KW-0742">SOS response</keyword>
<dbReference type="GO" id="GO:0009432">
    <property type="term" value="P:SOS response"/>
    <property type="evidence" value="ECO:0007669"/>
    <property type="project" value="UniProtKB-UniRule"/>
</dbReference>
<reference evidence="20" key="2">
    <citation type="submission" date="2019-12" db="EMBL/GenBank/DDBJ databases">
        <title>Complete and Draft Genome Sequences of New Strains and Members of Some Known Species of the Genus Rathayibacter isolated from Plants.</title>
        <authorList>
            <person name="Tarlachkov S.V."/>
            <person name="Starodumova I.P."/>
            <person name="Dorofeeva L.V."/>
            <person name="Prisyazhnaya N.V."/>
            <person name="Leyn S.A."/>
            <person name="Zlamal J.E."/>
            <person name="Elane M.L."/>
            <person name="Osterman A.L."/>
            <person name="Nadler S.A."/>
            <person name="Subbotin S.A."/>
            <person name="Evtushenko L.I."/>
        </authorList>
    </citation>
    <scope>NUCLEOTIDE SEQUENCE</scope>
    <source>
        <strain evidence="20">VKM Ac-2761</strain>
    </source>
</reference>
<evidence type="ECO:0000259" key="17">
    <source>
        <dbReference type="PROSITE" id="PS51192"/>
    </source>
</evidence>
<feature type="region of interest" description="Disordered" evidence="15">
    <location>
        <begin position="613"/>
        <end position="635"/>
    </location>
</feature>
<dbReference type="InterPro" id="IPR004807">
    <property type="entry name" value="UvrB"/>
</dbReference>
<dbReference type="InterPro" id="IPR006935">
    <property type="entry name" value="Helicase/UvrB_N"/>
</dbReference>
<evidence type="ECO:0000256" key="8">
    <source>
        <dbReference type="ARBA" id="ARBA00022881"/>
    </source>
</evidence>
<protein>
    <recommendedName>
        <fullName evidence="11 12">UvrABC system protein B</fullName>
        <shortName evidence="12">Protein UvrB</shortName>
    </recommendedName>
    <alternativeName>
        <fullName evidence="12">Excinuclease ABC subunit B</fullName>
    </alternativeName>
</protein>
<dbReference type="InterPro" id="IPR027417">
    <property type="entry name" value="P-loop_NTPase"/>
</dbReference>
<dbReference type="SUPFAM" id="SSF46600">
    <property type="entry name" value="C-terminal UvrC-binding domain of UvrB"/>
    <property type="match status" value="1"/>
</dbReference>
<evidence type="ECO:0000259" key="16">
    <source>
        <dbReference type="PROSITE" id="PS50151"/>
    </source>
</evidence>
<evidence type="ECO:0000256" key="2">
    <source>
        <dbReference type="ARBA" id="ARBA00008533"/>
    </source>
</evidence>
<evidence type="ECO:0000256" key="14">
    <source>
        <dbReference type="SAM" id="Coils"/>
    </source>
</evidence>
<keyword evidence="14" id="KW-0175">Coiled coil</keyword>
<dbReference type="GO" id="GO:0003677">
    <property type="term" value="F:DNA binding"/>
    <property type="evidence" value="ECO:0007669"/>
    <property type="project" value="UniProtKB-UniRule"/>
</dbReference>
<keyword evidence="9 12" id="KW-0234">DNA repair</keyword>
<gene>
    <name evidence="12 19" type="primary">uvrB</name>
    <name evidence="19" type="ORF">ACH61_00404</name>
    <name evidence="20" type="ORF">GSU10_07115</name>
</gene>
<dbReference type="Pfam" id="PF12344">
    <property type="entry name" value="UvrB"/>
    <property type="match status" value="1"/>
</dbReference>
<dbReference type="PROSITE" id="PS51194">
    <property type="entry name" value="HELICASE_CTER"/>
    <property type="match status" value="1"/>
</dbReference>
<dbReference type="GO" id="GO:0009381">
    <property type="term" value="F:excinuclease ABC activity"/>
    <property type="evidence" value="ECO:0007669"/>
    <property type="project" value="UniProtKB-UniRule"/>
</dbReference>
<evidence type="ECO:0000256" key="13">
    <source>
        <dbReference type="RuleBase" id="RU003587"/>
    </source>
</evidence>
<dbReference type="Proteomes" id="UP000465031">
    <property type="component" value="Chromosome"/>
</dbReference>
<evidence type="ECO:0000256" key="6">
    <source>
        <dbReference type="ARBA" id="ARBA00022769"/>
    </source>
</evidence>
<dbReference type="Pfam" id="PF00271">
    <property type="entry name" value="Helicase_C"/>
    <property type="match status" value="1"/>
</dbReference>
<proteinExistence type="inferred from homology"/>
<dbReference type="SMART" id="SM00487">
    <property type="entry name" value="DEXDc"/>
    <property type="match status" value="1"/>
</dbReference>
<feature type="short sequence motif" description="Beta-hairpin" evidence="12">
    <location>
        <begin position="97"/>
        <end position="120"/>
    </location>
</feature>
<dbReference type="GO" id="GO:0005737">
    <property type="term" value="C:cytoplasm"/>
    <property type="evidence" value="ECO:0007669"/>
    <property type="project" value="UniProtKB-SubCell"/>
</dbReference>
<dbReference type="RefSeq" id="WP_068207890.1">
    <property type="nucleotide sequence ID" value="NZ_CP047186.1"/>
</dbReference>
<comment type="subcellular location">
    <subcellularLocation>
        <location evidence="1 12 13">Cytoplasm</location>
    </subcellularLocation>
</comment>
<feature type="coiled-coil region" evidence="14">
    <location>
        <begin position="268"/>
        <end position="295"/>
    </location>
</feature>
<evidence type="ECO:0000313" key="22">
    <source>
        <dbReference type="Proteomes" id="UP000465031"/>
    </source>
</evidence>
<evidence type="ECO:0000313" key="21">
    <source>
        <dbReference type="Proteomes" id="UP000076717"/>
    </source>
</evidence>
<dbReference type="Gene3D" id="3.40.50.300">
    <property type="entry name" value="P-loop containing nucleotide triphosphate hydrolases"/>
    <property type="match status" value="3"/>
</dbReference>
<dbReference type="GO" id="GO:0006289">
    <property type="term" value="P:nucleotide-excision repair"/>
    <property type="evidence" value="ECO:0007669"/>
    <property type="project" value="UniProtKB-UniRule"/>
</dbReference>
<comment type="function">
    <text evidence="12">The UvrABC repair system catalyzes the recognition and processing of DNA lesions. A damage recognition complex composed of 2 UvrA and 2 UvrB subunits scans DNA for abnormalities. Upon binding of the UvrA(2)B(2) complex to a putative damaged site, the DNA wraps around one UvrB monomer. DNA wrap is dependent on ATP binding by UvrB and probably causes local melting of the DNA helix, facilitating insertion of UvrB beta-hairpin between the DNA strands. Then UvrB probes one DNA strand for the presence of a lesion. If a lesion is found the UvrA subunits dissociate and the UvrB-DNA preincision complex is formed. This complex is subsequently bound by UvrC and the second UvrB is released. If no lesion is found, the DNA wraps around the other UvrB subunit that will check the other stand for damage.</text>
</comment>
<keyword evidence="5 12" id="KW-0227">DNA damage</keyword>
<dbReference type="PROSITE" id="PS50151">
    <property type="entry name" value="UVR"/>
    <property type="match status" value="1"/>
</dbReference>
<dbReference type="EMBL" id="LIIN01000007">
    <property type="protein sequence ID" value="KZX22424.1"/>
    <property type="molecule type" value="Genomic_DNA"/>
</dbReference>
<keyword evidence="6 12" id="KW-0228">DNA excision</keyword>
<dbReference type="EMBL" id="CP047186">
    <property type="protein sequence ID" value="QHC55427.1"/>
    <property type="molecule type" value="Genomic_DNA"/>
</dbReference>
<keyword evidence="7 12" id="KW-0067">ATP-binding</keyword>
<dbReference type="PATRIC" id="fig|1671680.3.peg.428"/>
<dbReference type="OrthoDB" id="9806651at2"/>
<evidence type="ECO:0000313" key="19">
    <source>
        <dbReference type="EMBL" id="KZX22424.1"/>
    </source>
</evidence>
<dbReference type="InterPro" id="IPR024759">
    <property type="entry name" value="UvrB_YAD/RRR_dom"/>
</dbReference>
<dbReference type="InterPro" id="IPR041471">
    <property type="entry name" value="UvrB_inter"/>
</dbReference>
<reference evidence="22" key="3">
    <citation type="submission" date="2019-12" db="EMBL/GenBank/DDBJ databases">
        <title>Complete and draft genome sequences of new strains and members of some known species of the genus Rathayibacter isolated from plants.</title>
        <authorList>
            <person name="Tarlachkov S.V."/>
            <person name="Starodumova I.P."/>
            <person name="Dorofeeva L.V."/>
            <person name="Prisyazhnaya N.V."/>
            <person name="Leyn S."/>
            <person name="Zlamal J."/>
            <person name="Elan M."/>
            <person name="Osterman A.L."/>
            <person name="Nadler S."/>
            <person name="Subbotin S.A."/>
            <person name="Evtushenko L.I."/>
        </authorList>
    </citation>
    <scope>NUCLEOTIDE SEQUENCE [LARGE SCALE GENOMIC DNA]</scope>
    <source>
        <strain evidence="22">VKM Ac-2761</strain>
    </source>
</reference>
<evidence type="ECO:0000256" key="7">
    <source>
        <dbReference type="ARBA" id="ARBA00022840"/>
    </source>
</evidence>
<dbReference type="PROSITE" id="PS51192">
    <property type="entry name" value="HELICASE_ATP_BIND_1"/>
    <property type="match status" value="1"/>
</dbReference>
<evidence type="ECO:0000256" key="10">
    <source>
        <dbReference type="ARBA" id="ARBA00026033"/>
    </source>
</evidence>
<evidence type="ECO:0000256" key="1">
    <source>
        <dbReference type="ARBA" id="ARBA00004496"/>
    </source>
</evidence>
<feature type="binding site" evidence="12">
    <location>
        <begin position="44"/>
        <end position="51"/>
    </location>
    <ligand>
        <name>ATP</name>
        <dbReference type="ChEBI" id="CHEBI:30616"/>
    </ligand>
</feature>
<evidence type="ECO:0000256" key="4">
    <source>
        <dbReference type="ARBA" id="ARBA00022741"/>
    </source>
</evidence>
<evidence type="ECO:0000256" key="5">
    <source>
        <dbReference type="ARBA" id="ARBA00022763"/>
    </source>
</evidence>
<comment type="domain">
    <text evidence="12">The beta-hairpin motif is involved in DNA binding.</text>
</comment>
<dbReference type="Proteomes" id="UP000076717">
    <property type="component" value="Unassembled WGS sequence"/>
</dbReference>
<dbReference type="NCBIfam" id="NF003673">
    <property type="entry name" value="PRK05298.1"/>
    <property type="match status" value="1"/>
</dbReference>
<keyword evidence="21" id="KW-1185">Reference proteome</keyword>
<evidence type="ECO:0000256" key="15">
    <source>
        <dbReference type="SAM" id="MobiDB-lite"/>
    </source>
</evidence>